<dbReference type="InterPro" id="IPR002646">
    <property type="entry name" value="PolA_pol_head_dom"/>
</dbReference>
<feature type="region of interest" description="Disordered" evidence="9">
    <location>
        <begin position="1"/>
        <end position="27"/>
    </location>
</feature>
<dbReference type="EMBL" id="LR792683">
    <property type="protein sequence ID" value="CAB3393048.1"/>
    <property type="molecule type" value="Genomic_DNA"/>
</dbReference>
<dbReference type="NCBIfam" id="NF009814">
    <property type="entry name" value="PRK13299.1"/>
    <property type="match status" value="1"/>
</dbReference>
<keyword evidence="3" id="KW-0819">tRNA processing</keyword>
<keyword evidence="4 12" id="KW-0548">Nucleotidyltransferase</keyword>
<reference evidence="12 13" key="1">
    <citation type="submission" date="2020-04" db="EMBL/GenBank/DDBJ databases">
        <authorList>
            <person name="Hogendoorn C."/>
        </authorList>
    </citation>
    <scope>NUCLEOTIDE SEQUENCE [LARGE SCALE GENOMIC DNA]</scope>
    <source>
        <strain evidence="12">COOX1</strain>
    </source>
</reference>
<dbReference type="InterPro" id="IPR032810">
    <property type="entry name" value="CCA-adding_enz_C"/>
</dbReference>
<evidence type="ECO:0000259" key="11">
    <source>
        <dbReference type="Pfam" id="PF13735"/>
    </source>
</evidence>
<dbReference type="InterPro" id="IPR043519">
    <property type="entry name" value="NT_sf"/>
</dbReference>
<evidence type="ECO:0000259" key="10">
    <source>
        <dbReference type="Pfam" id="PF01743"/>
    </source>
</evidence>
<name>A0A6F9E888_9BACL</name>
<evidence type="ECO:0000256" key="3">
    <source>
        <dbReference type="ARBA" id="ARBA00022694"/>
    </source>
</evidence>
<dbReference type="Gene3D" id="1.10.3090.10">
    <property type="entry name" value="cca-adding enzyme, domain 2"/>
    <property type="match status" value="1"/>
</dbReference>
<organism evidence="12 13">
    <name type="scientific">Kyrpidia spormannii</name>
    <dbReference type="NCBI Taxonomy" id="2055160"/>
    <lineage>
        <taxon>Bacteria</taxon>
        <taxon>Bacillati</taxon>
        <taxon>Bacillota</taxon>
        <taxon>Bacilli</taxon>
        <taxon>Bacillales</taxon>
        <taxon>Alicyclobacillaceae</taxon>
        <taxon>Kyrpidia</taxon>
    </lineage>
</organism>
<dbReference type="Pfam" id="PF01743">
    <property type="entry name" value="PolyA_pol"/>
    <property type="match status" value="1"/>
</dbReference>
<dbReference type="CDD" id="cd05398">
    <property type="entry name" value="NT_ClassII-CCAase"/>
    <property type="match status" value="1"/>
</dbReference>
<keyword evidence="5" id="KW-0479">Metal-binding</keyword>
<dbReference type="GO" id="GO:0000049">
    <property type="term" value="F:tRNA binding"/>
    <property type="evidence" value="ECO:0007669"/>
    <property type="project" value="TreeGrafter"/>
</dbReference>
<evidence type="ECO:0000256" key="8">
    <source>
        <dbReference type="RuleBase" id="RU003953"/>
    </source>
</evidence>
<dbReference type="PANTHER" id="PTHR46173">
    <property type="entry name" value="CCA TRNA NUCLEOTIDYLTRANSFERASE 1, MITOCHONDRIAL"/>
    <property type="match status" value="1"/>
</dbReference>
<dbReference type="EC" id="2.7.7.72" evidence="12"/>
<dbReference type="SUPFAM" id="SSF81891">
    <property type="entry name" value="Poly A polymerase C-terminal region-like"/>
    <property type="match status" value="1"/>
</dbReference>
<evidence type="ECO:0000256" key="4">
    <source>
        <dbReference type="ARBA" id="ARBA00022695"/>
    </source>
</evidence>
<evidence type="ECO:0000256" key="6">
    <source>
        <dbReference type="ARBA" id="ARBA00022842"/>
    </source>
</evidence>
<evidence type="ECO:0000256" key="5">
    <source>
        <dbReference type="ARBA" id="ARBA00022723"/>
    </source>
</evidence>
<evidence type="ECO:0000313" key="13">
    <source>
        <dbReference type="Proteomes" id="UP000502196"/>
    </source>
</evidence>
<feature type="domain" description="Poly A polymerase head" evidence="10">
    <location>
        <begin position="62"/>
        <end position="179"/>
    </location>
</feature>
<protein>
    <submittedName>
        <fullName evidence="12">CCA-adding enzyme</fullName>
        <ecNumber evidence="12">2.7.7.72</ecNumber>
    </submittedName>
</protein>
<dbReference type="Pfam" id="PF13735">
    <property type="entry name" value="tRNA_NucTran2_2"/>
    <property type="match status" value="1"/>
</dbReference>
<evidence type="ECO:0000256" key="7">
    <source>
        <dbReference type="ARBA" id="ARBA00022884"/>
    </source>
</evidence>
<evidence type="ECO:0000313" key="12">
    <source>
        <dbReference type="EMBL" id="CAB3393048.1"/>
    </source>
</evidence>
<evidence type="ECO:0000256" key="1">
    <source>
        <dbReference type="ARBA" id="ARBA00001946"/>
    </source>
</evidence>
<dbReference type="Gene3D" id="3.30.460.10">
    <property type="entry name" value="Beta Polymerase, domain 2"/>
    <property type="match status" value="1"/>
</dbReference>
<keyword evidence="7 8" id="KW-0694">RNA-binding</keyword>
<dbReference type="AlphaFoldDB" id="A0A6F9E888"/>
<dbReference type="GO" id="GO:0004810">
    <property type="term" value="F:CCA tRNA nucleotidyltransferase activity"/>
    <property type="evidence" value="ECO:0007669"/>
    <property type="project" value="UniProtKB-EC"/>
</dbReference>
<keyword evidence="2 8" id="KW-0808">Transferase</keyword>
<sequence>MGWNNCSAEEKLGGGQGSGESLGEAGIRGGKDMQSVAGIRVWRAAEEVIAALTDAGWEAVYVGGGVRDLLLGRGAKDVDIATAAPPEAVMKVFPEAVPTGLAFGTVTIPRQGIGVEVTTYRREGGYRDRRRPSQVEYTPKLEEDLGRRDFTINAMAMSRGFRLIDPFGGLEDLLAGQIRAVGDPAQRFAEDALRMVRALRLAAELSFDLDPSVVLALNKQVKDVRYVAVERVLGEWRRLVVGDVDKVARELAACGFLEWWTGMPVGRDRGLQVAAAWGRACRRLPRDSALRTGVLLWMLGCTRQHAAAMTKAWRASRLFQRDVITWWEACHFDPLRAEPGDWARWLYHLGRERAEMGLRVVQAVRGYGEEEEMASREAFRRAVKAQPLWDRRDFATEFETLCRAAHIPPGPLWGEAERALREALLNGQVANDPRALGEYLAHWVRGRRKMEGGK</sequence>
<comment type="cofactor">
    <cofactor evidence="1">
        <name>Mg(2+)</name>
        <dbReference type="ChEBI" id="CHEBI:18420"/>
    </cofactor>
</comment>
<feature type="domain" description="CCA-adding enzyme C-terminal" evidence="11">
    <location>
        <begin position="294"/>
        <end position="438"/>
    </location>
</feature>
<dbReference type="PANTHER" id="PTHR46173:SF1">
    <property type="entry name" value="CCA TRNA NUCLEOTIDYLTRANSFERASE 1, MITOCHONDRIAL"/>
    <property type="match status" value="1"/>
</dbReference>
<accession>A0A6F9E888</accession>
<evidence type="ECO:0000256" key="9">
    <source>
        <dbReference type="SAM" id="MobiDB-lite"/>
    </source>
</evidence>
<dbReference type="GO" id="GO:0008033">
    <property type="term" value="P:tRNA processing"/>
    <property type="evidence" value="ECO:0007669"/>
    <property type="project" value="UniProtKB-KW"/>
</dbReference>
<dbReference type="InterPro" id="IPR050264">
    <property type="entry name" value="Bact_CCA-adding_enz_type3_sf"/>
</dbReference>
<keyword evidence="6" id="KW-0460">Magnesium</keyword>
<proteinExistence type="inferred from homology"/>
<dbReference type="SUPFAM" id="SSF81301">
    <property type="entry name" value="Nucleotidyltransferase"/>
    <property type="match status" value="1"/>
</dbReference>
<comment type="similarity">
    <text evidence="8">Belongs to the tRNA nucleotidyltransferase/poly(A) polymerase family.</text>
</comment>
<gene>
    <name evidence="12" type="ORF">COOX1_1715</name>
</gene>
<evidence type="ECO:0000256" key="2">
    <source>
        <dbReference type="ARBA" id="ARBA00022679"/>
    </source>
</evidence>
<dbReference type="GO" id="GO:0046872">
    <property type="term" value="F:metal ion binding"/>
    <property type="evidence" value="ECO:0007669"/>
    <property type="project" value="UniProtKB-KW"/>
</dbReference>
<dbReference type="Proteomes" id="UP000502196">
    <property type="component" value="Chromosome"/>
</dbReference>